<dbReference type="InterPro" id="IPR001757">
    <property type="entry name" value="P_typ_ATPase"/>
</dbReference>
<keyword evidence="20" id="KW-1185">Reference proteome</keyword>
<dbReference type="PANTHER" id="PTHR48085">
    <property type="entry name" value="CADMIUM/ZINC-TRANSPORTING ATPASE HMA2-RELATED"/>
    <property type="match status" value="1"/>
</dbReference>
<dbReference type="Proteomes" id="UP000257076">
    <property type="component" value="Unassembled WGS sequence"/>
</dbReference>
<evidence type="ECO:0000256" key="7">
    <source>
        <dbReference type="ARBA" id="ARBA00022692"/>
    </source>
</evidence>
<dbReference type="SFLD" id="SFLDF00027">
    <property type="entry name" value="p-type_atpase"/>
    <property type="match status" value="1"/>
</dbReference>
<proteinExistence type="inferred from homology"/>
<dbReference type="InterPro" id="IPR036412">
    <property type="entry name" value="HAD-like_sf"/>
</dbReference>
<dbReference type="GO" id="GO:0005524">
    <property type="term" value="F:ATP binding"/>
    <property type="evidence" value="ECO:0007669"/>
    <property type="project" value="UniProtKB-UniRule"/>
</dbReference>
<feature type="transmembrane region" description="Helical" evidence="17">
    <location>
        <begin position="851"/>
        <end position="870"/>
    </location>
</feature>
<dbReference type="InterPro" id="IPR006121">
    <property type="entry name" value="HMA_dom"/>
</dbReference>
<keyword evidence="7 17" id="KW-0812">Transmembrane</keyword>
<evidence type="ECO:0000256" key="8">
    <source>
        <dbReference type="ARBA" id="ARBA00022723"/>
    </source>
</evidence>
<keyword evidence="4 17" id="KW-1003">Cell membrane</keyword>
<keyword evidence="11" id="KW-1278">Translocase</keyword>
<feature type="transmembrane region" description="Helical" evidence="17">
    <location>
        <begin position="825"/>
        <end position="845"/>
    </location>
</feature>
<dbReference type="InterPro" id="IPR017969">
    <property type="entry name" value="Heavy-metal-associated_CS"/>
</dbReference>
<dbReference type="InterPro" id="IPR023299">
    <property type="entry name" value="ATPase_P-typ_cyto_dom_N"/>
</dbReference>
<dbReference type="NCBIfam" id="TIGR01511">
    <property type="entry name" value="ATPase-IB1_Cu"/>
    <property type="match status" value="1"/>
</dbReference>
<comment type="caution">
    <text evidence="19">The sequence shown here is derived from an EMBL/GenBank/DDBJ whole genome shotgun (WGS) entry which is preliminary data.</text>
</comment>
<dbReference type="NCBIfam" id="TIGR01525">
    <property type="entry name" value="ATPase-IB_hvy"/>
    <property type="match status" value="1"/>
</dbReference>
<comment type="similarity">
    <text evidence="2 17">Belongs to the cation transport ATPase (P-type) (TC 3.A.3) family. Type IB subfamily.</text>
</comment>
<dbReference type="InterPro" id="IPR023298">
    <property type="entry name" value="ATPase_P-typ_TM_dom_sf"/>
</dbReference>
<keyword evidence="5" id="KW-0104">Cadmium</keyword>
<dbReference type="Gene3D" id="3.40.1110.10">
    <property type="entry name" value="Calcium-transporting ATPase, cytoplasmic domain N"/>
    <property type="match status" value="1"/>
</dbReference>
<evidence type="ECO:0000256" key="14">
    <source>
        <dbReference type="ARBA" id="ARBA00023136"/>
    </source>
</evidence>
<dbReference type="InterPro" id="IPR023214">
    <property type="entry name" value="HAD_sf"/>
</dbReference>
<evidence type="ECO:0000256" key="16">
    <source>
        <dbReference type="ARBA" id="ARBA00049338"/>
    </source>
</evidence>
<reference evidence="19 20" key="1">
    <citation type="submission" date="2018-08" db="EMBL/GenBank/DDBJ databases">
        <title>Genomic Encyclopedia of Type Strains, Phase IV (KMG-IV): sequencing the most valuable type-strain genomes for metagenomic binning, comparative biology and taxonomic classification.</title>
        <authorList>
            <person name="Goeker M."/>
        </authorList>
    </citation>
    <scope>NUCLEOTIDE SEQUENCE [LARGE SCALE GENOMIC DNA]</scope>
    <source>
        <strain evidence="19 20">DSM 17274</strain>
    </source>
</reference>
<dbReference type="InterPro" id="IPR059000">
    <property type="entry name" value="ATPase_P-type_domA"/>
</dbReference>
<dbReference type="Gene3D" id="3.40.50.1000">
    <property type="entry name" value="HAD superfamily/HAD-like"/>
    <property type="match status" value="1"/>
</dbReference>
<keyword evidence="6" id="KW-0597">Phosphoprotein</keyword>
<dbReference type="SUPFAM" id="SSF81653">
    <property type="entry name" value="Calcium ATPase, transduction domain A"/>
    <property type="match status" value="1"/>
</dbReference>
<dbReference type="PROSITE" id="PS50846">
    <property type="entry name" value="HMA_2"/>
    <property type="match status" value="3"/>
</dbReference>
<dbReference type="Pfam" id="PF00702">
    <property type="entry name" value="Hydrolase"/>
    <property type="match status" value="1"/>
</dbReference>
<dbReference type="InterPro" id="IPR051014">
    <property type="entry name" value="Cation_Transport_ATPase_IB"/>
</dbReference>
<keyword evidence="8 17" id="KW-0479">Metal-binding</keyword>
<dbReference type="PRINTS" id="PR00119">
    <property type="entry name" value="CATATPASE"/>
</dbReference>
<evidence type="ECO:0000256" key="10">
    <source>
        <dbReference type="ARBA" id="ARBA00022840"/>
    </source>
</evidence>
<dbReference type="GO" id="GO:0046872">
    <property type="term" value="F:metal ion binding"/>
    <property type="evidence" value="ECO:0007669"/>
    <property type="project" value="UniProtKB-KW"/>
</dbReference>
<dbReference type="InterPro" id="IPR018303">
    <property type="entry name" value="ATPase_P-typ_P_site"/>
</dbReference>
<feature type="transmembrane region" description="Helical" evidence="17">
    <location>
        <begin position="483"/>
        <end position="503"/>
    </location>
</feature>
<comment type="catalytic activity">
    <reaction evidence="16">
        <text>Cd(2+)(in) + ATP + H2O = Cd(2+)(out) + ADP + phosphate + H(+)</text>
        <dbReference type="Rhea" id="RHEA:12132"/>
        <dbReference type="ChEBI" id="CHEBI:15377"/>
        <dbReference type="ChEBI" id="CHEBI:15378"/>
        <dbReference type="ChEBI" id="CHEBI:30616"/>
        <dbReference type="ChEBI" id="CHEBI:43474"/>
        <dbReference type="ChEBI" id="CHEBI:48775"/>
        <dbReference type="ChEBI" id="CHEBI:456216"/>
        <dbReference type="EC" id="7.2.2.21"/>
    </reaction>
</comment>
<keyword evidence="14 17" id="KW-0472">Membrane</keyword>
<sequence>MSEGIAELTEEEKKVYRVQGFSCANCAGKFERNVKKLPEVQDAKVNFGASKISVYGSATVEELEEAGAFENLKVVPEKSSRQAQPEVNKEKNVYRVQGFSCANCAGTFENNVKKLPEVQDAKVNFGASKISVYGSATVEELEEAGAFENLKVVPEKSSRQAQPEVNKEKNVYRVQGFSCANCAGTFENNVKKLPEVQDAKVNFGASKISVYGSATVEELEEAGAFENLKVVPEKSREESGQDKKEKEVTIPFYKKHSTLLYSLLFIAFGFISMLVNGDDNILTPLLFITSMIVGGASMLKTGLQNLVRFEFDMRTLMTVAVIGGVIIGEWAEVAIVVILFAISEALERFSMDRARQSISSLMDIAPKEALVRRNGKEMTVHVNDIAVGDIMIVKPGQKIAMDGVIVNGYSAINQAAITGESVPVEKSIDDEVFAGTLNEEGLLEVKITKLVEDTTIAKIIHLVEEAQGERAPAQAFVDKFAKYYTPAIMGVAVLVAIVPPLFFGASWSTWVYQGLAVLVVGCPCALVISTPIAIVSAIGNAAKKGVLIKGGVYLEEMGGLKAIAFDKTGTLTKGVPVVTDYRLIDNAIDEKEMLAVITALEDRSQHPLASAIIKKADSYNLPYSDIFVEDFSSITGKGIRGKINNEMYYVGSPALFEEIEAANFNDSIKSDVKTLQEQGKTVMVAGTKNTVQAIIAVADEVRESSKAVIQKLHQAGIEKTVMLTGDNHSTARAIGSHVGVTDIQSELLPQDKLDVIKQLKTDYRHVGMVGDGVNDAPALAASTVGIAMGGAGTDTALETADVALMGDDLRKLPFTIKLSRKTLNIIKANIAFAIGIKLIALLLVIPGWLTLWIAILSDMGATLVVALNGLRLMRVKEDELSLGSSQISKSTDVEILELEK</sequence>
<dbReference type="SUPFAM" id="SSF55008">
    <property type="entry name" value="HMA, heavy metal-associated domain"/>
    <property type="match status" value="3"/>
</dbReference>
<keyword evidence="13" id="KW-0406">Ion transport</keyword>
<dbReference type="OrthoDB" id="9813266at2"/>
<dbReference type="GO" id="GO:0005886">
    <property type="term" value="C:plasma membrane"/>
    <property type="evidence" value="ECO:0007669"/>
    <property type="project" value="UniProtKB-SubCell"/>
</dbReference>
<evidence type="ECO:0000256" key="2">
    <source>
        <dbReference type="ARBA" id="ARBA00006024"/>
    </source>
</evidence>
<evidence type="ECO:0000256" key="13">
    <source>
        <dbReference type="ARBA" id="ARBA00023065"/>
    </source>
</evidence>
<name>A0A3E0AVW9_9STAP</name>
<feature type="transmembrane region" description="Helical" evidence="17">
    <location>
        <begin position="258"/>
        <end position="275"/>
    </location>
</feature>
<gene>
    <name evidence="19" type="ORF">DFR63_2070</name>
</gene>
<dbReference type="SUPFAM" id="SSF56784">
    <property type="entry name" value="HAD-like"/>
    <property type="match status" value="1"/>
</dbReference>
<feature type="transmembrane region" description="Helical" evidence="17">
    <location>
        <begin position="515"/>
        <end position="539"/>
    </location>
</feature>
<evidence type="ECO:0000256" key="15">
    <source>
        <dbReference type="ARBA" id="ARBA00039103"/>
    </source>
</evidence>
<dbReference type="NCBIfam" id="TIGR01512">
    <property type="entry name" value="ATPase-IB2_Cd"/>
    <property type="match status" value="1"/>
</dbReference>
<feature type="domain" description="HMA" evidence="18">
    <location>
        <begin position="90"/>
        <end position="153"/>
    </location>
</feature>
<protein>
    <recommendedName>
        <fullName evidence="15">Cd(2+)-exporting ATPase</fullName>
        <ecNumber evidence="15">7.2.2.21</ecNumber>
    </recommendedName>
</protein>
<dbReference type="InterPro" id="IPR036163">
    <property type="entry name" value="HMA_dom_sf"/>
</dbReference>
<evidence type="ECO:0000256" key="11">
    <source>
        <dbReference type="ARBA" id="ARBA00022967"/>
    </source>
</evidence>
<dbReference type="AlphaFoldDB" id="A0A3E0AVW9"/>
<evidence type="ECO:0000313" key="20">
    <source>
        <dbReference type="Proteomes" id="UP000257076"/>
    </source>
</evidence>
<evidence type="ECO:0000256" key="1">
    <source>
        <dbReference type="ARBA" id="ARBA00004651"/>
    </source>
</evidence>
<evidence type="ECO:0000256" key="3">
    <source>
        <dbReference type="ARBA" id="ARBA00022448"/>
    </source>
</evidence>
<dbReference type="FunFam" id="2.70.150.10:FF:000002">
    <property type="entry name" value="Copper-transporting ATPase 1, putative"/>
    <property type="match status" value="1"/>
</dbReference>
<keyword evidence="10 17" id="KW-0067">ATP-binding</keyword>
<dbReference type="InterPro" id="IPR027256">
    <property type="entry name" value="P-typ_ATPase_IB"/>
</dbReference>
<comment type="subcellular location">
    <subcellularLocation>
        <location evidence="1">Cell membrane</location>
        <topology evidence="1">Multi-pass membrane protein</topology>
    </subcellularLocation>
</comment>
<dbReference type="SFLD" id="SFLDG00002">
    <property type="entry name" value="C1.7:_P-type_atpase_like"/>
    <property type="match status" value="1"/>
</dbReference>
<feature type="transmembrane region" description="Helical" evidence="17">
    <location>
        <begin position="282"/>
        <end position="299"/>
    </location>
</feature>
<dbReference type="Pfam" id="PF00403">
    <property type="entry name" value="HMA"/>
    <property type="match status" value="3"/>
</dbReference>
<evidence type="ECO:0000256" key="12">
    <source>
        <dbReference type="ARBA" id="ARBA00022989"/>
    </source>
</evidence>
<feature type="domain" description="HMA" evidence="18">
    <location>
        <begin position="12"/>
        <end position="75"/>
    </location>
</feature>
<dbReference type="InterPro" id="IPR044492">
    <property type="entry name" value="P_typ_ATPase_HD_dom"/>
</dbReference>
<accession>A0A3E0AVW9</accession>
<evidence type="ECO:0000256" key="5">
    <source>
        <dbReference type="ARBA" id="ARBA00022539"/>
    </source>
</evidence>
<dbReference type="GO" id="GO:0016887">
    <property type="term" value="F:ATP hydrolysis activity"/>
    <property type="evidence" value="ECO:0007669"/>
    <property type="project" value="InterPro"/>
</dbReference>
<feature type="domain" description="HMA" evidence="18">
    <location>
        <begin position="168"/>
        <end position="231"/>
    </location>
</feature>
<dbReference type="Pfam" id="PF00122">
    <property type="entry name" value="E1-E2_ATPase"/>
    <property type="match status" value="1"/>
</dbReference>
<evidence type="ECO:0000256" key="9">
    <source>
        <dbReference type="ARBA" id="ARBA00022741"/>
    </source>
</evidence>
<dbReference type="PANTHER" id="PTHR48085:SF5">
    <property type="entry name" value="CADMIUM_ZINC-TRANSPORTING ATPASE HMA4-RELATED"/>
    <property type="match status" value="1"/>
</dbReference>
<keyword evidence="3" id="KW-0813">Transport</keyword>
<dbReference type="PROSITE" id="PS01047">
    <property type="entry name" value="HMA_1"/>
    <property type="match status" value="3"/>
</dbReference>
<dbReference type="Gene3D" id="3.30.70.100">
    <property type="match status" value="3"/>
</dbReference>
<dbReference type="PRINTS" id="PR00941">
    <property type="entry name" value="CDATPASE"/>
</dbReference>
<evidence type="ECO:0000256" key="6">
    <source>
        <dbReference type="ARBA" id="ARBA00022553"/>
    </source>
</evidence>
<dbReference type="EC" id="7.2.2.21" evidence="15"/>
<organism evidence="19 20">
    <name type="scientific">Jeotgalicoccus halotolerans</name>
    <dbReference type="NCBI Taxonomy" id="157227"/>
    <lineage>
        <taxon>Bacteria</taxon>
        <taxon>Bacillati</taxon>
        <taxon>Bacillota</taxon>
        <taxon>Bacilli</taxon>
        <taxon>Bacillales</taxon>
        <taxon>Staphylococcaceae</taxon>
        <taxon>Jeotgalicoccus</taxon>
    </lineage>
</organism>
<dbReference type="RefSeq" id="WP_115885840.1">
    <property type="nucleotide sequence ID" value="NZ_QUMW01000015.1"/>
</dbReference>
<dbReference type="InterPro" id="IPR008250">
    <property type="entry name" value="ATPase_P-typ_transduc_dom_A_sf"/>
</dbReference>
<keyword evidence="12 17" id="KW-1133">Transmembrane helix</keyword>
<dbReference type="NCBIfam" id="TIGR01494">
    <property type="entry name" value="ATPase_P-type"/>
    <property type="match status" value="1"/>
</dbReference>
<evidence type="ECO:0000259" key="18">
    <source>
        <dbReference type="PROSITE" id="PS50846"/>
    </source>
</evidence>
<evidence type="ECO:0000313" key="19">
    <source>
        <dbReference type="EMBL" id="REG22702.1"/>
    </source>
</evidence>
<dbReference type="CDD" id="cd07545">
    <property type="entry name" value="P-type_ATPase_Cd-like"/>
    <property type="match status" value="1"/>
</dbReference>
<dbReference type="PROSITE" id="PS00154">
    <property type="entry name" value="ATPASE_E1_E2"/>
    <property type="match status" value="1"/>
</dbReference>
<evidence type="ECO:0000256" key="17">
    <source>
        <dbReference type="RuleBase" id="RU362081"/>
    </source>
</evidence>
<dbReference type="SUPFAM" id="SSF81665">
    <property type="entry name" value="Calcium ATPase, transmembrane domain M"/>
    <property type="match status" value="1"/>
</dbReference>
<dbReference type="CDD" id="cd00371">
    <property type="entry name" value="HMA"/>
    <property type="match status" value="3"/>
</dbReference>
<dbReference type="EMBL" id="QUMW01000015">
    <property type="protein sequence ID" value="REG22702.1"/>
    <property type="molecule type" value="Genomic_DNA"/>
</dbReference>
<keyword evidence="9 17" id="KW-0547">Nucleotide-binding</keyword>
<feature type="transmembrane region" description="Helical" evidence="17">
    <location>
        <begin position="319"/>
        <end position="342"/>
    </location>
</feature>
<evidence type="ECO:0000256" key="4">
    <source>
        <dbReference type="ARBA" id="ARBA00022475"/>
    </source>
</evidence>
<dbReference type="Gene3D" id="2.70.150.10">
    <property type="entry name" value="Calcium-transporting ATPase, cytoplasmic transduction domain A"/>
    <property type="match status" value="1"/>
</dbReference>
<dbReference type="SFLD" id="SFLDS00003">
    <property type="entry name" value="Haloacid_Dehalogenase"/>
    <property type="match status" value="1"/>
</dbReference>
<dbReference type="GO" id="GO:0008551">
    <property type="term" value="F:P-type cadmium transporter activity"/>
    <property type="evidence" value="ECO:0007669"/>
    <property type="project" value="UniProtKB-EC"/>
</dbReference>